<gene>
    <name evidence="1" type="ORF">A2154_02620</name>
</gene>
<accession>A0A1F5ZCS9</accession>
<evidence type="ECO:0000313" key="1">
    <source>
        <dbReference type="EMBL" id="OGG10309.1"/>
    </source>
</evidence>
<evidence type="ECO:0000313" key="2">
    <source>
        <dbReference type="Proteomes" id="UP000176854"/>
    </source>
</evidence>
<proteinExistence type="predicted"/>
<comment type="caution">
    <text evidence="1">The sequence shown here is derived from an EMBL/GenBank/DDBJ whole genome shotgun (WGS) entry which is preliminary data.</text>
</comment>
<sequence>MYLPISKRYPEASKKRLDIRAGRDENGDDKESDEDRWCFLFSIRKEWRRNLKYQYRKQLVVLI</sequence>
<protein>
    <submittedName>
        <fullName evidence="1">Uncharacterized protein</fullName>
    </submittedName>
</protein>
<reference evidence="1 2" key="1">
    <citation type="journal article" date="2016" name="Nat. Commun.">
        <title>Thousands of microbial genomes shed light on interconnected biogeochemical processes in an aquifer system.</title>
        <authorList>
            <person name="Anantharaman K."/>
            <person name="Brown C.T."/>
            <person name="Hug L.A."/>
            <person name="Sharon I."/>
            <person name="Castelle C.J."/>
            <person name="Probst A.J."/>
            <person name="Thomas B.C."/>
            <person name="Singh A."/>
            <person name="Wilkins M.J."/>
            <person name="Karaoz U."/>
            <person name="Brodie E.L."/>
            <person name="Williams K.H."/>
            <person name="Hubbard S.S."/>
            <person name="Banfield J.F."/>
        </authorList>
    </citation>
    <scope>NUCLEOTIDE SEQUENCE [LARGE SCALE GENOMIC DNA]</scope>
</reference>
<dbReference type="EMBL" id="MFJC01000002">
    <property type="protein sequence ID" value="OGG10309.1"/>
    <property type="molecule type" value="Genomic_DNA"/>
</dbReference>
<name>A0A1F5ZCS9_9BACT</name>
<dbReference type="AlphaFoldDB" id="A0A1F5ZCS9"/>
<dbReference type="Proteomes" id="UP000176854">
    <property type="component" value="Unassembled WGS sequence"/>
</dbReference>
<organism evidence="1 2">
    <name type="scientific">Candidatus Gottesmanbacteria bacterium RBG_16_43_7</name>
    <dbReference type="NCBI Taxonomy" id="1798373"/>
    <lineage>
        <taxon>Bacteria</taxon>
        <taxon>Candidatus Gottesmaniibacteriota</taxon>
    </lineage>
</organism>